<dbReference type="RefSeq" id="WP_202201752.1">
    <property type="nucleotide sequence ID" value="NZ_BAAATO010000034.1"/>
</dbReference>
<protein>
    <recommendedName>
        <fullName evidence="5">PknH-like protein</fullName>
    </recommendedName>
</protein>
<feature type="region of interest" description="Disordered" evidence="1">
    <location>
        <begin position="190"/>
        <end position="210"/>
    </location>
</feature>
<evidence type="ECO:0000256" key="1">
    <source>
        <dbReference type="SAM" id="MobiDB-lite"/>
    </source>
</evidence>
<evidence type="ECO:0000256" key="2">
    <source>
        <dbReference type="SAM" id="SignalP"/>
    </source>
</evidence>
<feature type="compositionally biased region" description="Low complexity" evidence="1">
    <location>
        <begin position="42"/>
        <end position="95"/>
    </location>
</feature>
<reference evidence="4" key="1">
    <citation type="submission" date="2023-07" db="EMBL/GenBank/DDBJ databases">
        <title>Whole genome shotgun sequence of Streptomyces spororaveus NBRC 15456.</title>
        <authorList>
            <person name="Komaki H."/>
            <person name="Tamura T."/>
        </authorList>
    </citation>
    <scope>NUCLEOTIDE SEQUENCE [LARGE SCALE GENOMIC DNA]</scope>
    <source>
        <strain evidence="4">NBRC 15456</strain>
    </source>
</reference>
<feature type="chain" id="PRO_5045278032" description="PknH-like protein" evidence="2">
    <location>
        <begin position="26"/>
        <end position="281"/>
    </location>
</feature>
<feature type="compositionally biased region" description="Low complexity" evidence="1">
    <location>
        <begin position="198"/>
        <end position="210"/>
    </location>
</feature>
<feature type="signal peptide" evidence="2">
    <location>
        <begin position="1"/>
        <end position="25"/>
    </location>
</feature>
<feature type="region of interest" description="Disordered" evidence="1">
    <location>
        <begin position="42"/>
        <end position="131"/>
    </location>
</feature>
<comment type="caution">
    <text evidence="3">The sequence shown here is derived from an EMBL/GenBank/DDBJ whole genome shotgun (WGS) entry which is preliminary data.</text>
</comment>
<evidence type="ECO:0008006" key="5">
    <source>
        <dbReference type="Google" id="ProtNLM"/>
    </source>
</evidence>
<keyword evidence="2" id="KW-0732">Signal</keyword>
<dbReference type="Proteomes" id="UP000608522">
    <property type="component" value="Unassembled WGS sequence"/>
</dbReference>
<organism evidence="3 4">
    <name type="scientific">Streptomyces spororaveus</name>
    <dbReference type="NCBI Taxonomy" id="284039"/>
    <lineage>
        <taxon>Bacteria</taxon>
        <taxon>Bacillati</taxon>
        <taxon>Actinomycetota</taxon>
        <taxon>Actinomycetes</taxon>
        <taxon>Kitasatosporales</taxon>
        <taxon>Streptomycetaceae</taxon>
        <taxon>Streptomyces</taxon>
    </lineage>
</organism>
<dbReference type="EMBL" id="BNED01000005">
    <property type="protein sequence ID" value="GHI80383.1"/>
    <property type="molecule type" value="Genomic_DNA"/>
</dbReference>
<proteinExistence type="predicted"/>
<evidence type="ECO:0000313" key="4">
    <source>
        <dbReference type="Proteomes" id="UP000608522"/>
    </source>
</evidence>
<name>A0ABQ3TJ04_9ACTN</name>
<evidence type="ECO:0000313" key="3">
    <source>
        <dbReference type="EMBL" id="GHI80383.1"/>
    </source>
</evidence>
<keyword evidence="4" id="KW-1185">Reference proteome</keyword>
<sequence>MLTPHRRILLLAAVPVIAAATLATAEFTSAFAADEQPAAPRAAASAVPSPAAGSPTATTKPAEGAGTPAATVAPSPAGPAPSATARPKTARPAATGKAPAPLTVQELPNQAKAGWKPIGSPKSRDVAPSSSLNECAAVEGATGWQQQGWASAAKTPAIQDTFTFATPTDADRARQVLNTQLDGCQTALRDAQTKQGRTPDATSSRTATSPAAGAWQYQWTAVPGMSAPGAQTHHVYLAAAGNVLTVLQYSDLTSAGQGNSATPASDADLLTTLAGSLALTR</sequence>
<accession>A0ABQ3TJ04</accession>
<gene>
    <name evidence="3" type="ORF">Sspor_59440</name>
</gene>